<gene>
    <name evidence="2" type="ORF">FZO89_03055</name>
</gene>
<dbReference type="GO" id="GO:0070573">
    <property type="term" value="F:metallodipeptidase activity"/>
    <property type="evidence" value="ECO:0007669"/>
    <property type="project" value="InterPro"/>
</dbReference>
<dbReference type="PANTHER" id="PTHR10443:SF12">
    <property type="entry name" value="DIPEPTIDASE"/>
    <property type="match status" value="1"/>
</dbReference>
<evidence type="ECO:0000313" key="2">
    <source>
        <dbReference type="EMBL" id="TYT25328.1"/>
    </source>
</evidence>
<proteinExistence type="predicted"/>
<dbReference type="PROSITE" id="PS51365">
    <property type="entry name" value="RENAL_DIPEPTIDASE_2"/>
    <property type="match status" value="1"/>
</dbReference>
<feature type="signal peptide" evidence="1">
    <location>
        <begin position="1"/>
        <end position="21"/>
    </location>
</feature>
<dbReference type="InterPro" id="IPR032466">
    <property type="entry name" value="Metal_Hydrolase"/>
</dbReference>
<reference evidence="2 3" key="1">
    <citation type="submission" date="2019-08" db="EMBL/GenBank/DDBJ databases">
        <title>Luteimonas viscosus sp. nov., isolated from soil of a sunflower field.</title>
        <authorList>
            <person name="Jianli Z."/>
            <person name="Ying Z."/>
        </authorList>
    </citation>
    <scope>NUCLEOTIDE SEQUENCE [LARGE SCALE GENOMIC DNA]</scope>
    <source>
        <strain evidence="2 3">XBU10</strain>
    </source>
</reference>
<keyword evidence="3" id="KW-1185">Reference proteome</keyword>
<keyword evidence="1" id="KW-0732">Signal</keyword>
<dbReference type="SUPFAM" id="SSF51556">
    <property type="entry name" value="Metallo-dependent hydrolases"/>
    <property type="match status" value="1"/>
</dbReference>
<dbReference type="PANTHER" id="PTHR10443">
    <property type="entry name" value="MICROSOMAL DIPEPTIDASE"/>
    <property type="match status" value="1"/>
</dbReference>
<dbReference type="AlphaFoldDB" id="A0A5D4XKV4"/>
<accession>A0A5D4XKV4</accession>
<dbReference type="CDD" id="cd01301">
    <property type="entry name" value="rDP_like"/>
    <property type="match status" value="1"/>
</dbReference>
<dbReference type="Proteomes" id="UP000324973">
    <property type="component" value="Unassembled WGS sequence"/>
</dbReference>
<feature type="chain" id="PRO_5022751176" evidence="1">
    <location>
        <begin position="22"/>
        <end position="402"/>
    </location>
</feature>
<comment type="caution">
    <text evidence="2">The sequence shown here is derived from an EMBL/GenBank/DDBJ whole genome shotgun (WGS) entry which is preliminary data.</text>
</comment>
<sequence length="402" mass="43373">MPLRATLAVALSILVCAPLHADDDAQRRAQALAQDAIIVDTHVDAPGILSETWADLGVAAPDREFDYPRARQGGLDIAFMSIYTSAREDEQGRARQSAHAQIDAVEALVQRHPDKFAILTSPADVERLREGGRVLLPLGMENGAPLGDDLAQVQAFFDRGIRYITLAHSAANRISDSSYGVERKWDGLSPFGRQVVAEMNRLGIMVDVSHVSDAAAAQAIELSTVPVIASHSAFRHFTPGFERNISDELARAIADRGGVVQVPFGTAFVNPQAATDMQARFRARAEFDRRNAELAAAGKPTEDAAAFEAAWERDHPTPSTPLSAVLDQIDHGVKLLGVDHVGIGSDFDGVGGELADGLRSVADFPNLVAGLQARGYPDEDIRKILGENLLRVWREVEAGARR</sequence>
<dbReference type="OrthoDB" id="9804920at2"/>
<dbReference type="Pfam" id="PF01244">
    <property type="entry name" value="Peptidase_M19"/>
    <property type="match status" value="1"/>
</dbReference>
<dbReference type="EMBL" id="VTFT01000001">
    <property type="protein sequence ID" value="TYT25328.1"/>
    <property type="molecule type" value="Genomic_DNA"/>
</dbReference>
<dbReference type="RefSeq" id="WP_149101878.1">
    <property type="nucleotide sequence ID" value="NZ_VTFT01000001.1"/>
</dbReference>
<dbReference type="GO" id="GO:0006508">
    <property type="term" value="P:proteolysis"/>
    <property type="evidence" value="ECO:0007669"/>
    <property type="project" value="InterPro"/>
</dbReference>
<dbReference type="InterPro" id="IPR008257">
    <property type="entry name" value="Pept_M19"/>
</dbReference>
<evidence type="ECO:0000313" key="3">
    <source>
        <dbReference type="Proteomes" id="UP000324973"/>
    </source>
</evidence>
<dbReference type="Gene3D" id="3.20.20.140">
    <property type="entry name" value="Metal-dependent hydrolases"/>
    <property type="match status" value="1"/>
</dbReference>
<protein>
    <submittedName>
        <fullName evidence="2">Membrane dipeptidase</fullName>
    </submittedName>
</protein>
<evidence type="ECO:0000256" key="1">
    <source>
        <dbReference type="SAM" id="SignalP"/>
    </source>
</evidence>
<organism evidence="2 3">
    <name type="scientific">Luteimonas viscosa</name>
    <dbReference type="NCBI Taxonomy" id="1132694"/>
    <lineage>
        <taxon>Bacteria</taxon>
        <taxon>Pseudomonadati</taxon>
        <taxon>Pseudomonadota</taxon>
        <taxon>Gammaproteobacteria</taxon>
        <taxon>Lysobacterales</taxon>
        <taxon>Lysobacteraceae</taxon>
        <taxon>Luteimonas</taxon>
    </lineage>
</organism>
<name>A0A5D4XKV4_9GAMM</name>